<comment type="caution">
    <text evidence="1">The sequence shown here is derived from an EMBL/GenBank/DDBJ whole genome shotgun (WGS) entry which is preliminary data.</text>
</comment>
<evidence type="ECO:0000313" key="1">
    <source>
        <dbReference type="EMBL" id="RXH80125.1"/>
    </source>
</evidence>
<dbReference type="EMBL" id="RDQH01000339">
    <property type="protein sequence ID" value="RXH80125.1"/>
    <property type="molecule type" value="Genomic_DNA"/>
</dbReference>
<reference evidence="1 2" key="1">
    <citation type="submission" date="2018-10" db="EMBL/GenBank/DDBJ databases">
        <title>A high-quality apple genome assembly.</title>
        <authorList>
            <person name="Hu J."/>
        </authorList>
    </citation>
    <scope>NUCLEOTIDE SEQUENCE [LARGE SCALE GENOMIC DNA]</scope>
    <source>
        <strain evidence="2">cv. HFTH1</strain>
        <tissue evidence="1">Young leaf</tissue>
    </source>
</reference>
<accession>A0A498IDH7</accession>
<dbReference type="PANTHER" id="PTHR35631:SF6">
    <property type="entry name" value="SECRETED PROTEIN"/>
    <property type="match status" value="1"/>
</dbReference>
<organism evidence="1 2">
    <name type="scientific">Malus domestica</name>
    <name type="common">Apple</name>
    <name type="synonym">Pyrus malus</name>
    <dbReference type="NCBI Taxonomy" id="3750"/>
    <lineage>
        <taxon>Eukaryota</taxon>
        <taxon>Viridiplantae</taxon>
        <taxon>Streptophyta</taxon>
        <taxon>Embryophyta</taxon>
        <taxon>Tracheophyta</taxon>
        <taxon>Spermatophyta</taxon>
        <taxon>Magnoliopsida</taxon>
        <taxon>eudicotyledons</taxon>
        <taxon>Gunneridae</taxon>
        <taxon>Pentapetalae</taxon>
        <taxon>rosids</taxon>
        <taxon>fabids</taxon>
        <taxon>Rosales</taxon>
        <taxon>Rosaceae</taxon>
        <taxon>Amygdaloideae</taxon>
        <taxon>Maleae</taxon>
        <taxon>Malus</taxon>
    </lineage>
</organism>
<dbReference type="Proteomes" id="UP000290289">
    <property type="component" value="Chromosome 13"/>
</dbReference>
<evidence type="ECO:0008006" key="3">
    <source>
        <dbReference type="Google" id="ProtNLM"/>
    </source>
</evidence>
<gene>
    <name evidence="1" type="ORF">DVH24_041272</name>
</gene>
<sequence>MKKPNSEIITHFSAFWLRSSVVYVLISLISNRWANSPDDIKLISLGYKNNLNSVRTQSRLHKYSKFKQENKKTRNKSRGTKRAKNFHRATYSYYRREIHKQRTLNVRGDKASIVGGAINFVNELEQIFQSMNSNKRSKQQPLANFFTFPQFSTRATQNNNSAGVQANESNTTQCNNNQ</sequence>
<proteinExistence type="predicted"/>
<keyword evidence="2" id="KW-1185">Reference proteome</keyword>
<dbReference type="AlphaFoldDB" id="A0A498IDH7"/>
<dbReference type="PANTHER" id="PTHR35631">
    <property type="entry name" value="OS08G0114150 PROTEIN"/>
    <property type="match status" value="1"/>
</dbReference>
<protein>
    <recommendedName>
        <fullName evidence="3">BHLH domain-containing protein</fullName>
    </recommendedName>
</protein>
<name>A0A498IDH7_MALDO</name>
<evidence type="ECO:0000313" key="2">
    <source>
        <dbReference type="Proteomes" id="UP000290289"/>
    </source>
</evidence>